<proteinExistence type="predicted"/>
<feature type="transmembrane region" description="Helical" evidence="1">
    <location>
        <begin position="254"/>
        <end position="273"/>
    </location>
</feature>
<accession>A0AAE7B7R0</accession>
<evidence type="ECO:0000313" key="3">
    <source>
        <dbReference type="Proteomes" id="UP000503482"/>
    </source>
</evidence>
<gene>
    <name evidence="2" type="ORF">AVENP_0567</name>
</gene>
<evidence type="ECO:0000313" key="2">
    <source>
        <dbReference type="EMBL" id="QKF66141.1"/>
    </source>
</evidence>
<dbReference type="AlphaFoldDB" id="A0AAE7B7R0"/>
<keyword evidence="1" id="KW-0812">Transmembrane</keyword>
<dbReference type="EMBL" id="CP053840">
    <property type="protein sequence ID" value="QKF66141.1"/>
    <property type="molecule type" value="Genomic_DNA"/>
</dbReference>
<reference evidence="2 3" key="1">
    <citation type="submission" date="2020-05" db="EMBL/GenBank/DDBJ databases">
        <title>Complete genome sequencing of Campylobacter and Arcobacter type strains.</title>
        <authorList>
            <person name="Miller W.G."/>
            <person name="Yee E."/>
        </authorList>
    </citation>
    <scope>NUCLEOTIDE SEQUENCE [LARGE SCALE GENOMIC DNA]</scope>
    <source>
        <strain evidence="2 3">LMG 26156</strain>
    </source>
</reference>
<sequence>MEEKQTINNIRLTKILEEKKKHKFDDCIFNSDISLSNLNRKLEFNNCVFKNKFTISKKKKKITSFIGCKFQELRLANVDIKNTIKFENCEIEKFILKNVDFEFIFSFIETKVNKKIELDHVEFSEEAFFNESIINDKLDLTKTIFYKQKNFYKLKTEVVNRETARIIKDSFEQQNNIIEANKFYALEMKEREEELKQDREEGKNFFEWLVFKIHGLSSNHSQDWVLSLFWILSFSFGYSFMSCVNKLLDTKLEYILTDTFIYLFVIYTSILIINYKKMNKFFLTGLFYIFYVYLSKDFTLQTFSNNLNPFSIMTEFSELNFSTMIYKITIAYLIYQLIISIRQNTRRK</sequence>
<feature type="transmembrane region" description="Helical" evidence="1">
    <location>
        <begin position="324"/>
        <end position="341"/>
    </location>
</feature>
<protein>
    <submittedName>
        <fullName evidence="2">Uncharacterized protein</fullName>
    </submittedName>
</protein>
<organism evidence="2 3">
    <name type="scientific">Arcobacter venerupis</name>
    <dbReference type="NCBI Taxonomy" id="1054033"/>
    <lineage>
        <taxon>Bacteria</taxon>
        <taxon>Pseudomonadati</taxon>
        <taxon>Campylobacterota</taxon>
        <taxon>Epsilonproteobacteria</taxon>
        <taxon>Campylobacterales</taxon>
        <taxon>Arcobacteraceae</taxon>
        <taxon>Arcobacter</taxon>
    </lineage>
</organism>
<feature type="transmembrane region" description="Helical" evidence="1">
    <location>
        <begin position="224"/>
        <end position="248"/>
    </location>
</feature>
<name>A0AAE7B7R0_9BACT</name>
<keyword evidence="3" id="KW-1185">Reference proteome</keyword>
<evidence type="ECO:0000256" key="1">
    <source>
        <dbReference type="SAM" id="Phobius"/>
    </source>
</evidence>
<keyword evidence="1" id="KW-1133">Transmembrane helix</keyword>
<dbReference type="Proteomes" id="UP000503482">
    <property type="component" value="Chromosome"/>
</dbReference>
<dbReference type="KEGG" id="avp:AVENP_0567"/>
<keyword evidence="1" id="KW-0472">Membrane</keyword>
<dbReference type="RefSeq" id="WP_128357707.1">
    <property type="nucleotide sequence ID" value="NZ_CP053840.1"/>
</dbReference>
<feature type="transmembrane region" description="Helical" evidence="1">
    <location>
        <begin position="285"/>
        <end position="304"/>
    </location>
</feature>